<evidence type="ECO:0000313" key="2">
    <source>
        <dbReference type="Proteomes" id="UP000254496"/>
    </source>
</evidence>
<sequence length="82" mass="9654">MLKRLLIGIITFGYINTVFADNWVDADRIGSKSQGYTYARCYYETSSYSDYPNHRFSIVIEGSEYNCPYQIEYNPLTGKWRE</sequence>
<dbReference type="AlphaFoldDB" id="A0AB38H8P6"/>
<gene>
    <name evidence="1" type="ORF">NCTC8540_00408</name>
</gene>
<dbReference type="RefSeq" id="WP_115072610.1">
    <property type="nucleotide sequence ID" value="NZ_UGHE01000002.1"/>
</dbReference>
<organism evidence="1 2">
    <name type="scientific">Canicola haemoglobinophilus</name>
    <dbReference type="NCBI Taxonomy" id="733"/>
    <lineage>
        <taxon>Bacteria</taxon>
        <taxon>Pseudomonadati</taxon>
        <taxon>Pseudomonadota</taxon>
        <taxon>Gammaproteobacteria</taxon>
        <taxon>Pasteurellales</taxon>
        <taxon>Pasteurellaceae</taxon>
        <taxon>Canicola</taxon>
    </lineage>
</organism>
<name>A0AB38H8P6_9PAST</name>
<comment type="caution">
    <text evidence="1">The sequence shown here is derived from an EMBL/GenBank/DDBJ whole genome shotgun (WGS) entry which is preliminary data.</text>
</comment>
<dbReference type="EMBL" id="UGHJ01000001">
    <property type="protein sequence ID" value="STO67932.1"/>
    <property type="molecule type" value="Genomic_DNA"/>
</dbReference>
<protein>
    <submittedName>
        <fullName evidence="1">Uncharacterized protein</fullName>
    </submittedName>
</protein>
<dbReference type="Proteomes" id="UP000254496">
    <property type="component" value="Unassembled WGS sequence"/>
</dbReference>
<accession>A0AB38H8P6</accession>
<proteinExistence type="predicted"/>
<evidence type="ECO:0000313" key="1">
    <source>
        <dbReference type="EMBL" id="STO67932.1"/>
    </source>
</evidence>
<reference evidence="1 2" key="1">
    <citation type="submission" date="2018-06" db="EMBL/GenBank/DDBJ databases">
        <authorList>
            <consortium name="Pathogen Informatics"/>
            <person name="Doyle S."/>
        </authorList>
    </citation>
    <scope>NUCLEOTIDE SEQUENCE [LARGE SCALE GENOMIC DNA]</scope>
    <source>
        <strain evidence="1 2">NCTC8540</strain>
    </source>
</reference>